<dbReference type="Ensembl" id="ENSSLDT00000009433.1">
    <property type="protein sequence ID" value="ENSSLDP00000009123.1"/>
    <property type="gene ID" value="ENSSLDG00000007210.1"/>
</dbReference>
<sequence>MLRSSLRLTSRVPAASQRLARPALLARRGLATKFSKDHEWVKVEGKVATVGITDHAQEQLGDVVFVDLPEVGAVVKKDDTMGAVESVKAASDVYAPVSGEVTDVNGALNDEPALINSSAESDGWMCKVKLSKPDELDGLMDADAVAPSPFCRSHICC</sequence>
<dbReference type="NCBIfam" id="TIGR00527">
    <property type="entry name" value="gcvH"/>
    <property type="match status" value="1"/>
</dbReference>
<keyword evidence="3 6" id="KW-0809">Transit peptide</keyword>
<feature type="domain" description="Lipoyl-binding" evidence="7">
    <location>
        <begin position="47"/>
        <end position="129"/>
    </location>
</feature>
<dbReference type="GO" id="GO:0005960">
    <property type="term" value="C:glycine cleavage complex"/>
    <property type="evidence" value="ECO:0007669"/>
    <property type="project" value="UniProtKB-UniRule"/>
</dbReference>
<organism evidence="8 9">
    <name type="scientific">Seriola lalandi dorsalis</name>
    <dbReference type="NCBI Taxonomy" id="1841481"/>
    <lineage>
        <taxon>Eukaryota</taxon>
        <taxon>Metazoa</taxon>
        <taxon>Chordata</taxon>
        <taxon>Craniata</taxon>
        <taxon>Vertebrata</taxon>
        <taxon>Euteleostomi</taxon>
        <taxon>Actinopterygii</taxon>
        <taxon>Neopterygii</taxon>
        <taxon>Teleostei</taxon>
        <taxon>Neoteleostei</taxon>
        <taxon>Acanthomorphata</taxon>
        <taxon>Carangaria</taxon>
        <taxon>Carangiformes</taxon>
        <taxon>Carangidae</taxon>
        <taxon>Seriola</taxon>
    </lineage>
</organism>
<reference evidence="8" key="1">
    <citation type="submission" date="2025-08" db="UniProtKB">
        <authorList>
            <consortium name="Ensembl"/>
        </authorList>
    </citation>
    <scope>IDENTIFICATION</scope>
</reference>
<dbReference type="NCBIfam" id="NF002270">
    <property type="entry name" value="PRK01202.1"/>
    <property type="match status" value="1"/>
</dbReference>
<dbReference type="InterPro" id="IPR017453">
    <property type="entry name" value="GCV_H_sub"/>
</dbReference>
<evidence type="ECO:0000256" key="3">
    <source>
        <dbReference type="ARBA" id="ARBA00022946"/>
    </source>
</evidence>
<dbReference type="InterPro" id="IPR003016">
    <property type="entry name" value="2-oxoA_DH_lipoyl-BS"/>
</dbReference>
<protein>
    <recommendedName>
        <fullName evidence="6">Glycine cleavage system H protein</fullName>
    </recommendedName>
</protein>
<evidence type="ECO:0000259" key="7">
    <source>
        <dbReference type="PROSITE" id="PS50968"/>
    </source>
</evidence>
<keyword evidence="9" id="KW-1185">Reference proteome</keyword>
<evidence type="ECO:0000256" key="5">
    <source>
        <dbReference type="PIRSR" id="PIRSR617453-50"/>
    </source>
</evidence>
<dbReference type="HAMAP" id="MF_00272">
    <property type="entry name" value="GcvH"/>
    <property type="match status" value="1"/>
</dbReference>
<dbReference type="GeneTree" id="ENSGT00390000011666"/>
<evidence type="ECO:0000256" key="4">
    <source>
        <dbReference type="ARBA" id="ARBA00046240"/>
    </source>
</evidence>
<dbReference type="AlphaFoldDB" id="A0A3B4X999"/>
<dbReference type="GO" id="GO:0019464">
    <property type="term" value="P:glycine decarboxylation via glycine cleavage system"/>
    <property type="evidence" value="ECO:0007669"/>
    <property type="project" value="UniProtKB-UniRule"/>
</dbReference>
<dbReference type="PROSITE" id="PS00189">
    <property type="entry name" value="LIPOYL"/>
    <property type="match status" value="1"/>
</dbReference>
<comment type="function">
    <text evidence="6">The H protein shuttles the methylamine group of glycine from the P protein to the T protein.</text>
</comment>
<comment type="subcellular location">
    <subcellularLocation>
        <location evidence="6">Mitochondrion</location>
    </subcellularLocation>
</comment>
<keyword evidence="6" id="KW-0496">Mitochondrion</keyword>
<evidence type="ECO:0000313" key="8">
    <source>
        <dbReference type="Ensembl" id="ENSSLDP00000009123.1"/>
    </source>
</evidence>
<dbReference type="CDD" id="cd06848">
    <property type="entry name" value="GCS_H"/>
    <property type="match status" value="1"/>
</dbReference>
<comment type="cofactor">
    <cofactor evidence="6">
        <name>(R)-lipoate</name>
        <dbReference type="ChEBI" id="CHEBI:83088"/>
    </cofactor>
    <text evidence="6">Binds 1 lipoyl cofactor covalently.</text>
</comment>
<feature type="modified residue" description="N6-lipoyllysine" evidence="5">
    <location>
        <position position="88"/>
    </location>
</feature>
<dbReference type="GO" id="GO:0009249">
    <property type="term" value="P:protein lipoylation"/>
    <property type="evidence" value="ECO:0007669"/>
    <property type="project" value="TreeGrafter"/>
</dbReference>
<comment type="similarity">
    <text evidence="1 6">Belongs to the GcvH family.</text>
</comment>
<evidence type="ECO:0000313" key="9">
    <source>
        <dbReference type="Proteomes" id="UP000261360"/>
    </source>
</evidence>
<dbReference type="InterPro" id="IPR000089">
    <property type="entry name" value="Biotin_lipoyl"/>
</dbReference>
<evidence type="ECO:0000256" key="2">
    <source>
        <dbReference type="ARBA" id="ARBA00022823"/>
    </source>
</evidence>
<dbReference type="InterPro" id="IPR002930">
    <property type="entry name" value="GCV_H"/>
</dbReference>
<dbReference type="PROSITE" id="PS50968">
    <property type="entry name" value="BIOTINYL_LIPOYL"/>
    <property type="match status" value="1"/>
</dbReference>
<comment type="function">
    <text evidence="4">The glycine cleavage system catalyzes the degradation of glycine. The H protein (GCSH) shuttles the methylamine group of glycine from the P protein (GLDC) to the T protein (GCST). Has a pivotal role in the lipoylation of enzymes involved in cellular energetics such as the mitochondrial dihydrolipoyllysine-residue acetyltransferase component of pyruvate dehydrogenase complex (DLAT), and the mitochondrial dihydrolipoyllysine-residue succinyltransferase component of 2-oxoglutarate dehydrogenase complex (DLST).</text>
</comment>
<dbReference type="Gene3D" id="2.40.50.100">
    <property type="match status" value="1"/>
</dbReference>
<accession>A0A3B4X999</accession>
<dbReference type="PANTHER" id="PTHR11715:SF3">
    <property type="entry name" value="GLYCINE CLEAVAGE SYSTEM H PROTEIN-RELATED"/>
    <property type="match status" value="1"/>
</dbReference>
<proteinExistence type="inferred from homology"/>
<dbReference type="Proteomes" id="UP000261360">
    <property type="component" value="Unplaced"/>
</dbReference>
<reference evidence="8" key="2">
    <citation type="submission" date="2025-09" db="UniProtKB">
        <authorList>
            <consortium name="Ensembl"/>
        </authorList>
    </citation>
    <scope>IDENTIFICATION</scope>
</reference>
<comment type="subunit">
    <text evidence="6">The glycine cleavage system is composed of four proteins: P, T, L and H.</text>
</comment>
<evidence type="ECO:0000256" key="1">
    <source>
        <dbReference type="ARBA" id="ARBA00009249"/>
    </source>
</evidence>
<evidence type="ECO:0000256" key="6">
    <source>
        <dbReference type="RuleBase" id="RU364055"/>
    </source>
</evidence>
<dbReference type="InterPro" id="IPR033753">
    <property type="entry name" value="GCV_H/Fam206"/>
</dbReference>
<dbReference type="SUPFAM" id="SSF51230">
    <property type="entry name" value="Single hybrid motif"/>
    <property type="match status" value="1"/>
</dbReference>
<keyword evidence="2 5" id="KW-0450">Lipoyl</keyword>
<name>A0A3B4X999_SERLL</name>
<dbReference type="Pfam" id="PF01597">
    <property type="entry name" value="GCV_H"/>
    <property type="match status" value="1"/>
</dbReference>
<dbReference type="GO" id="GO:0005739">
    <property type="term" value="C:mitochondrion"/>
    <property type="evidence" value="ECO:0007669"/>
    <property type="project" value="UniProtKB-SubCell"/>
</dbReference>
<dbReference type="InterPro" id="IPR011053">
    <property type="entry name" value="Single_hybrid_motif"/>
</dbReference>
<dbReference type="PANTHER" id="PTHR11715">
    <property type="entry name" value="GLYCINE CLEAVAGE SYSTEM H PROTEIN"/>
    <property type="match status" value="1"/>
</dbReference>
<dbReference type="STRING" id="1841481.ENSSLDP00000009123"/>